<name>A0ABP8DQ67_9ACTN</name>
<evidence type="ECO:0000256" key="2">
    <source>
        <dbReference type="SAM" id="SignalP"/>
    </source>
</evidence>
<protein>
    <recommendedName>
        <fullName evidence="3">PBP domain-containing protein</fullName>
    </recommendedName>
</protein>
<dbReference type="Pfam" id="PF12849">
    <property type="entry name" value="PBP_like_2"/>
    <property type="match status" value="1"/>
</dbReference>
<accession>A0ABP8DQ67</accession>
<gene>
    <name evidence="4" type="ORF">GCM10022255_092500</name>
</gene>
<dbReference type="PANTHER" id="PTHR42996:SF1">
    <property type="entry name" value="PHOSPHATE-BINDING PROTEIN PSTS"/>
    <property type="match status" value="1"/>
</dbReference>
<dbReference type="Gene3D" id="3.40.190.10">
    <property type="entry name" value="Periplasmic binding protein-like II"/>
    <property type="match status" value="1"/>
</dbReference>
<feature type="signal peptide" evidence="2">
    <location>
        <begin position="1"/>
        <end position="29"/>
    </location>
</feature>
<keyword evidence="5" id="KW-1185">Reference proteome</keyword>
<comment type="similarity">
    <text evidence="1">Belongs to the PstS family.</text>
</comment>
<reference evidence="5" key="1">
    <citation type="journal article" date="2019" name="Int. J. Syst. Evol. Microbiol.">
        <title>The Global Catalogue of Microorganisms (GCM) 10K type strain sequencing project: providing services to taxonomists for standard genome sequencing and annotation.</title>
        <authorList>
            <consortium name="The Broad Institute Genomics Platform"/>
            <consortium name="The Broad Institute Genome Sequencing Center for Infectious Disease"/>
            <person name="Wu L."/>
            <person name="Ma J."/>
        </authorList>
    </citation>
    <scope>NUCLEOTIDE SEQUENCE [LARGE SCALE GENOMIC DNA]</scope>
    <source>
        <strain evidence="5">JCM 17441</strain>
    </source>
</reference>
<dbReference type="SUPFAM" id="SSF53850">
    <property type="entry name" value="Periplasmic binding protein-like II"/>
    <property type="match status" value="1"/>
</dbReference>
<dbReference type="PANTHER" id="PTHR42996">
    <property type="entry name" value="PHOSPHATE-BINDING PROTEIN PSTS"/>
    <property type="match status" value="1"/>
</dbReference>
<organism evidence="4 5">
    <name type="scientific">Dactylosporangium darangshiense</name>
    <dbReference type="NCBI Taxonomy" id="579108"/>
    <lineage>
        <taxon>Bacteria</taxon>
        <taxon>Bacillati</taxon>
        <taxon>Actinomycetota</taxon>
        <taxon>Actinomycetes</taxon>
        <taxon>Micromonosporales</taxon>
        <taxon>Micromonosporaceae</taxon>
        <taxon>Dactylosporangium</taxon>
    </lineage>
</organism>
<comment type="caution">
    <text evidence="4">The sequence shown here is derived from an EMBL/GenBank/DDBJ whole genome shotgun (WGS) entry which is preliminary data.</text>
</comment>
<sequence>MMIRFRAVGAAIVLGALLSVAGIAGPAAAAGYVTISGGGSTMAFNAFQAWSGNVAQFGMRVDYERSGNTAGRSKFREGVYDWAVSDIPYGVDDQPPVRGYTYVPSVAVATTFVYNLKIGTTRVTNLRLSGETVTKIFTGALTRWNDPAIAADNPGLALPAIPIVPVVRSDSAGTTLQFTRWMAARHGPTCGCVPTSAFPVPPGSGMIAQPGDLGVSGYVGQYGANGTIGTGQRRVSTTRINVG</sequence>
<evidence type="ECO:0000313" key="5">
    <source>
        <dbReference type="Proteomes" id="UP001500620"/>
    </source>
</evidence>
<dbReference type="InterPro" id="IPR050962">
    <property type="entry name" value="Phosphate-bind_PstS"/>
</dbReference>
<proteinExistence type="inferred from homology"/>
<keyword evidence="2" id="KW-0732">Signal</keyword>
<evidence type="ECO:0000259" key="3">
    <source>
        <dbReference type="Pfam" id="PF12849"/>
    </source>
</evidence>
<dbReference type="RefSeq" id="WP_345138023.1">
    <property type="nucleotide sequence ID" value="NZ_BAABAT010000044.1"/>
</dbReference>
<feature type="domain" description="PBP" evidence="3">
    <location>
        <begin position="26"/>
        <end position="228"/>
    </location>
</feature>
<evidence type="ECO:0000256" key="1">
    <source>
        <dbReference type="ARBA" id="ARBA00008725"/>
    </source>
</evidence>
<evidence type="ECO:0000313" key="4">
    <source>
        <dbReference type="EMBL" id="GAA4261120.1"/>
    </source>
</evidence>
<feature type="chain" id="PRO_5046650907" description="PBP domain-containing protein" evidence="2">
    <location>
        <begin position="30"/>
        <end position="243"/>
    </location>
</feature>
<dbReference type="InterPro" id="IPR024370">
    <property type="entry name" value="PBP_domain"/>
</dbReference>
<dbReference type="Proteomes" id="UP001500620">
    <property type="component" value="Unassembled WGS sequence"/>
</dbReference>
<dbReference type="EMBL" id="BAABAT010000044">
    <property type="protein sequence ID" value="GAA4261120.1"/>
    <property type="molecule type" value="Genomic_DNA"/>
</dbReference>